<dbReference type="KEGG" id="tasa:A1Q1_03757"/>
<dbReference type="Proteomes" id="UP000002748">
    <property type="component" value="Unassembled WGS sequence"/>
</dbReference>
<gene>
    <name evidence="2" type="ORF">A1Q1_03757</name>
</gene>
<dbReference type="GeneID" id="25987270"/>
<comment type="caution">
    <text evidence="2">The sequence shown here is derived from an EMBL/GenBank/DDBJ whole genome shotgun (WGS) entry which is preliminary data.</text>
</comment>
<dbReference type="EMBL" id="ALBS01000249">
    <property type="protein sequence ID" value="EJT47419.1"/>
    <property type="molecule type" value="Genomic_DNA"/>
</dbReference>
<protein>
    <submittedName>
        <fullName evidence="2">Uncharacterized protein</fullName>
    </submittedName>
</protein>
<dbReference type="AlphaFoldDB" id="J6ESB0"/>
<sequence>MTQLHPLSVPHVFDTIIDSAAPESLPTLRQVCHLFRHRVDKRLASQLSYTRPAAISKRGSLRSSVCPSVWRPCWQQSSDVRLIDFTFERTGHFIDSRLWHERKSVPRYPNLKYARFLHAPACMTPDPEEDEDMRMQPLPTVIVPRVAGCDYAKRRGGMDTVFVHKGTKHVTFPTAAKPTDSVWETKLQVSPRQSVDVTILVLDRPEQDAAATETKEDRTTLPMLQATVRQLMEEHYAGHLSSASLVGLENWRTSIPTLSDKQWDALIARRIRETAERGEYADFDVSAFLSAVKVKSTTEWREEVGEEEYELSESAYDPHRAWLIQECGWDPKAVKVEPVPQTRPTSSDPRLAFNT</sequence>
<reference evidence="2 3" key="1">
    <citation type="journal article" date="2012" name="Eukaryot. Cell">
        <title>Draft genome sequence of CBS 2479, the standard type strain of Trichosporon asahii.</title>
        <authorList>
            <person name="Yang R.Y."/>
            <person name="Li H.T."/>
            <person name="Zhu H."/>
            <person name="Zhou G.P."/>
            <person name="Wang M."/>
            <person name="Wang L."/>
        </authorList>
    </citation>
    <scope>NUCLEOTIDE SEQUENCE [LARGE SCALE GENOMIC DNA]</scope>
    <source>
        <strain evidence="3">ATCC 90039 / CBS 2479 / JCM 2466 / KCTC 7840 / NCYC 2677 / UAMH 7654</strain>
    </source>
</reference>
<name>J6ESB0_TRIAS</name>
<dbReference type="VEuPathDB" id="FungiDB:A1Q1_03757"/>
<feature type="compositionally biased region" description="Polar residues" evidence="1">
    <location>
        <begin position="342"/>
        <end position="355"/>
    </location>
</feature>
<dbReference type="RefSeq" id="XP_014178587.1">
    <property type="nucleotide sequence ID" value="XM_014323112.1"/>
</dbReference>
<feature type="region of interest" description="Disordered" evidence="1">
    <location>
        <begin position="336"/>
        <end position="355"/>
    </location>
</feature>
<evidence type="ECO:0000313" key="2">
    <source>
        <dbReference type="EMBL" id="EJT47419.1"/>
    </source>
</evidence>
<accession>J6ESB0</accession>
<dbReference type="HOGENOM" id="CLU_767658_0_0_1"/>
<evidence type="ECO:0000256" key="1">
    <source>
        <dbReference type="SAM" id="MobiDB-lite"/>
    </source>
</evidence>
<evidence type="ECO:0000313" key="3">
    <source>
        <dbReference type="Proteomes" id="UP000002748"/>
    </source>
</evidence>
<organism evidence="2 3">
    <name type="scientific">Trichosporon asahii var. asahii (strain ATCC 90039 / CBS 2479 / JCM 2466 / KCTC 7840 / NBRC 103889/ NCYC 2677 / UAMH 7654)</name>
    <name type="common">Yeast</name>
    <dbReference type="NCBI Taxonomy" id="1186058"/>
    <lineage>
        <taxon>Eukaryota</taxon>
        <taxon>Fungi</taxon>
        <taxon>Dikarya</taxon>
        <taxon>Basidiomycota</taxon>
        <taxon>Agaricomycotina</taxon>
        <taxon>Tremellomycetes</taxon>
        <taxon>Trichosporonales</taxon>
        <taxon>Trichosporonaceae</taxon>
        <taxon>Trichosporon</taxon>
    </lineage>
</organism>
<proteinExistence type="predicted"/>